<dbReference type="EMBL" id="JAVAIL010000002">
    <property type="protein sequence ID" value="MDP4539166.1"/>
    <property type="molecule type" value="Genomic_DNA"/>
</dbReference>
<proteinExistence type="predicted"/>
<evidence type="ECO:0000313" key="1">
    <source>
        <dbReference type="EMBL" id="MDP4539166.1"/>
    </source>
</evidence>
<comment type="caution">
    <text evidence="1">The sequence shown here is derived from an EMBL/GenBank/DDBJ whole genome shotgun (WGS) entry which is preliminary data.</text>
</comment>
<dbReference type="InterPro" id="IPR021848">
    <property type="entry name" value="HODM_asu-like"/>
</dbReference>
<keyword evidence="2" id="KW-1185">Reference proteome</keyword>
<dbReference type="Pfam" id="PF11927">
    <property type="entry name" value="HODM_asu-like"/>
    <property type="match status" value="1"/>
</dbReference>
<accession>A0ABT9H768</accession>
<reference evidence="1 2" key="1">
    <citation type="submission" date="2023-08" db="EMBL/GenBank/DDBJ databases">
        <title>genomic of DY56.</title>
        <authorList>
            <person name="Wang Y."/>
        </authorList>
    </citation>
    <scope>NUCLEOTIDE SEQUENCE [LARGE SCALE GENOMIC DNA]</scope>
    <source>
        <strain evidence="1 2">DY56-A-20</strain>
    </source>
</reference>
<sequence>MSLGFSVDQLLPKARGGGQLQMGLARVDEREWLQPDPDRVARAEGFADYPEGIQLAPEAEAPGLELAAMLGLAGSLSEAAAAHHEDMCLLTRREGEDVYRLVGAAVAWPSDWRPAQKLGLSLTALHAPIHGYAEQLASGVDHFMERLEAGKIFGRCNWFIAPTRARRWVAEAPERAFARVDAENAGETLFVRSERQTLRRLPETGAILFTIGVYVEPLGALSDANVAMLERAVRSLVAGEGDRRGAGAYAAALIGYATRRGLGTGT</sequence>
<evidence type="ECO:0000313" key="2">
    <source>
        <dbReference type="Proteomes" id="UP001235664"/>
    </source>
</evidence>
<name>A0ABT9H768_9SPHN</name>
<gene>
    <name evidence="1" type="ORF">Q9K01_05980</name>
</gene>
<dbReference type="Proteomes" id="UP001235664">
    <property type="component" value="Unassembled WGS sequence"/>
</dbReference>
<organism evidence="1 2">
    <name type="scientific">Qipengyuania benthica</name>
    <dbReference type="NCBI Taxonomy" id="3067651"/>
    <lineage>
        <taxon>Bacteria</taxon>
        <taxon>Pseudomonadati</taxon>
        <taxon>Pseudomonadota</taxon>
        <taxon>Alphaproteobacteria</taxon>
        <taxon>Sphingomonadales</taxon>
        <taxon>Erythrobacteraceae</taxon>
        <taxon>Qipengyuania</taxon>
    </lineage>
</organism>
<protein>
    <submittedName>
        <fullName evidence="1">DUF3445 domain-containing protein</fullName>
    </submittedName>
</protein>